<dbReference type="Pfam" id="PF22669">
    <property type="entry name" value="Exo_endo_phos2"/>
    <property type="match status" value="1"/>
</dbReference>
<reference evidence="3" key="1">
    <citation type="submission" date="2021-01" db="EMBL/GenBank/DDBJ databases">
        <authorList>
            <person name="Corre E."/>
            <person name="Pelletier E."/>
            <person name="Niang G."/>
            <person name="Scheremetjew M."/>
            <person name="Finn R."/>
            <person name="Kale V."/>
            <person name="Holt S."/>
            <person name="Cochrane G."/>
            <person name="Meng A."/>
            <person name="Brown T."/>
            <person name="Cohen L."/>
        </authorList>
    </citation>
    <scope>NUCLEOTIDE SEQUENCE</scope>
    <source>
        <strain evidence="3">CCMP1594</strain>
    </source>
</reference>
<sequence length="361" mass="39868">MEGTCGPADISDLVQPGTHHVYVIGTEECERSIAKSYVNSSKDKWEEKLISGLGEEYKVIASETLMAIHIIVFVRHDVAKHTRQVNTDKVPTGLLNGTVGNKGAVCVSCLIGSTSLLFVNAHFAAHQNHVEDRNGDYKKIVHGTTLRCDKTAISPVHKPNRLPADPTESGGSGTNQVSETKPPMPAVEPPFASQTSADATQCFDVVFWSGDLNYRINGLRNMVDVLLKDDEYRDVLIANDQLSLERKKGNVFNGFQEGAISFNPTYKYHKEDGKATNQYDKSGKARIPAWTDRILYKTNFPFNPSSLTLNKYYSLEKESLRVSDHRPVVACVTLETESCLDNSIENVDLPSSENSRACVIS</sequence>
<dbReference type="GO" id="GO:0004439">
    <property type="term" value="F:phosphatidylinositol-4,5-bisphosphate 5-phosphatase activity"/>
    <property type="evidence" value="ECO:0007669"/>
    <property type="project" value="TreeGrafter"/>
</dbReference>
<protein>
    <recommendedName>
        <fullName evidence="2">Inositol polyphosphate-related phosphatase domain-containing protein</fullName>
    </recommendedName>
</protein>
<dbReference type="PANTHER" id="PTHR11200:SF275">
    <property type="entry name" value="LD06095P"/>
    <property type="match status" value="1"/>
</dbReference>
<evidence type="ECO:0000259" key="2">
    <source>
        <dbReference type="SMART" id="SM00128"/>
    </source>
</evidence>
<dbReference type="AlphaFoldDB" id="A0A7S4LHD9"/>
<feature type="domain" description="Inositol polyphosphate-related phosphatase" evidence="2">
    <location>
        <begin position="5"/>
        <end position="341"/>
    </location>
</feature>
<dbReference type="InterPro" id="IPR000300">
    <property type="entry name" value="IPPc"/>
</dbReference>
<dbReference type="PANTHER" id="PTHR11200">
    <property type="entry name" value="INOSITOL 5-PHOSPHATASE"/>
    <property type="match status" value="1"/>
</dbReference>
<dbReference type="EMBL" id="HBJA01117569">
    <property type="protein sequence ID" value="CAE0829191.1"/>
    <property type="molecule type" value="Transcribed_RNA"/>
</dbReference>
<proteinExistence type="predicted"/>
<accession>A0A7S4LHD9</accession>
<organism evidence="3">
    <name type="scientific">Eutreptiella gymnastica</name>
    <dbReference type="NCBI Taxonomy" id="73025"/>
    <lineage>
        <taxon>Eukaryota</taxon>
        <taxon>Discoba</taxon>
        <taxon>Euglenozoa</taxon>
        <taxon>Euglenida</taxon>
        <taxon>Spirocuta</taxon>
        <taxon>Euglenophyceae</taxon>
        <taxon>Eutreptiales</taxon>
        <taxon>Eutreptiaceae</taxon>
        <taxon>Eutreptiella</taxon>
    </lineage>
</organism>
<evidence type="ECO:0000313" key="3">
    <source>
        <dbReference type="EMBL" id="CAE0829191.1"/>
    </source>
</evidence>
<gene>
    <name evidence="3" type="ORF">EGYM00163_LOCUS40469</name>
</gene>
<dbReference type="InterPro" id="IPR046985">
    <property type="entry name" value="IP5"/>
</dbReference>
<name>A0A7S4LHD9_9EUGL</name>
<dbReference type="SUPFAM" id="SSF56219">
    <property type="entry name" value="DNase I-like"/>
    <property type="match status" value="1"/>
</dbReference>
<evidence type="ECO:0000256" key="1">
    <source>
        <dbReference type="SAM" id="MobiDB-lite"/>
    </source>
</evidence>
<feature type="region of interest" description="Disordered" evidence="1">
    <location>
        <begin position="155"/>
        <end position="192"/>
    </location>
</feature>
<dbReference type="GO" id="GO:0046856">
    <property type="term" value="P:phosphatidylinositol dephosphorylation"/>
    <property type="evidence" value="ECO:0007669"/>
    <property type="project" value="InterPro"/>
</dbReference>
<dbReference type="Gene3D" id="3.60.10.10">
    <property type="entry name" value="Endonuclease/exonuclease/phosphatase"/>
    <property type="match status" value="1"/>
</dbReference>
<dbReference type="InterPro" id="IPR036691">
    <property type="entry name" value="Endo/exonu/phosph_ase_sf"/>
</dbReference>
<dbReference type="SMART" id="SM00128">
    <property type="entry name" value="IPPc"/>
    <property type="match status" value="1"/>
</dbReference>